<organism evidence="1 2">
    <name type="scientific">Adineta steineri</name>
    <dbReference type="NCBI Taxonomy" id="433720"/>
    <lineage>
        <taxon>Eukaryota</taxon>
        <taxon>Metazoa</taxon>
        <taxon>Spiralia</taxon>
        <taxon>Gnathifera</taxon>
        <taxon>Rotifera</taxon>
        <taxon>Eurotatoria</taxon>
        <taxon>Bdelloidea</taxon>
        <taxon>Adinetida</taxon>
        <taxon>Adinetidae</taxon>
        <taxon>Adineta</taxon>
    </lineage>
</organism>
<proteinExistence type="predicted"/>
<sequence length="45" mass="5335">MDETTSAIYHYDAKFLSYWQVCIICRLHSAKVWKSVKDGYVPPKR</sequence>
<reference evidence="1" key="1">
    <citation type="submission" date="2021-02" db="EMBL/GenBank/DDBJ databases">
        <authorList>
            <person name="Nowell W R."/>
        </authorList>
    </citation>
    <scope>NUCLEOTIDE SEQUENCE</scope>
</reference>
<evidence type="ECO:0000313" key="1">
    <source>
        <dbReference type="EMBL" id="CAF1536400.1"/>
    </source>
</evidence>
<comment type="caution">
    <text evidence="1">The sequence shown here is derived from an EMBL/GenBank/DDBJ whole genome shotgun (WGS) entry which is preliminary data.</text>
</comment>
<name>A0A815W244_9BILA</name>
<evidence type="ECO:0000313" key="2">
    <source>
        <dbReference type="Proteomes" id="UP000663891"/>
    </source>
</evidence>
<dbReference type="Proteomes" id="UP000663891">
    <property type="component" value="Unassembled WGS sequence"/>
</dbReference>
<dbReference type="EMBL" id="CAJNON010005624">
    <property type="protein sequence ID" value="CAF1536400.1"/>
    <property type="molecule type" value="Genomic_DNA"/>
</dbReference>
<dbReference type="AlphaFoldDB" id="A0A815W244"/>
<feature type="non-terminal residue" evidence="1">
    <location>
        <position position="45"/>
    </location>
</feature>
<protein>
    <submittedName>
        <fullName evidence="1">Uncharacterized protein</fullName>
    </submittedName>
</protein>
<accession>A0A815W244</accession>
<gene>
    <name evidence="1" type="ORF">VCS650_LOCUS43880</name>
</gene>